<dbReference type="FunFam" id="3.60.21.10:FF:000007">
    <property type="entry name" value="Serine/threonine-protein phosphatase"/>
    <property type="match status" value="1"/>
</dbReference>
<comment type="catalytic activity">
    <reaction evidence="16">
        <text>O-phospho-L-threonyl-[myosin light chain] + H2O = L-threonyl-[myosin light chain] + phosphate</text>
        <dbReference type="Rhea" id="RHEA:53988"/>
        <dbReference type="Rhea" id="RHEA-COMP:13686"/>
        <dbReference type="Rhea" id="RHEA-COMP:13687"/>
        <dbReference type="ChEBI" id="CHEBI:15377"/>
        <dbReference type="ChEBI" id="CHEBI:30013"/>
        <dbReference type="ChEBI" id="CHEBI:43474"/>
        <dbReference type="ChEBI" id="CHEBI:61977"/>
        <dbReference type="EC" id="3.1.3.53"/>
    </reaction>
</comment>
<sequence>MPAQRPGLGGWEAGRSGPPPRRQTPGAAGAPAPPRRFGAGDAAAENRVQCDCAKGRQARVAAEESAVRLRRAAWRGAGPGRVESGPSEALVSFADLGGAEEDEAALGLTRPGEGTPSVAAAARRRRRPRSPGSGRGEAASGADKMADGELNVDSLITRLLEVRGCRPGKIVQMTEAEVRGLCIKSREIFLSQPILLELEAPLKICGDIHGQYTDLLRLFEYGGFPPEANYLFLGDYVDRGKQSLETICLLLAYKIKYPENFFLLRGNHECASINRIYGFYDECKRRFNIKLWKTFTDCFNCLPIAAIVDEKIFCCHGGLSPDLQSMEQIRRIMRPTDVPDTGLLCDLLWSDPDKDVQGWGENDRGVSFTFGADVVSKFLNRHDLDLICRAHQVVEDGYEFFAKRQLVTLFSAPNYCGEFDNAGGMMSVDETLMCSFQILKPSEKKAKYQYGGLNSGRPVTPPRTANPPKKR</sequence>
<evidence type="ECO:0000256" key="14">
    <source>
        <dbReference type="ARBA" id="ARBA00048336"/>
    </source>
</evidence>
<feature type="domain" description="Serine/threonine specific protein phosphatases" evidence="19">
    <location>
        <begin position="264"/>
        <end position="269"/>
    </location>
</feature>
<dbReference type="EMBL" id="JAULJE010000017">
    <property type="protein sequence ID" value="KAK1333189.1"/>
    <property type="molecule type" value="Genomic_DNA"/>
</dbReference>
<keyword evidence="12" id="KW-0131">Cell cycle</keyword>
<protein>
    <recommendedName>
        <fullName evidence="17">Serine/threonine-protein phosphatase</fullName>
        <ecNumber evidence="17">3.1.3.16</ecNumber>
    </recommendedName>
</protein>
<dbReference type="Gene3D" id="3.60.21.10">
    <property type="match status" value="1"/>
</dbReference>
<dbReference type="AlphaFoldDB" id="A0AA40HL17"/>
<comment type="similarity">
    <text evidence="4">Belongs to the PPP phosphatase family. PP-1 subfamily.</text>
</comment>
<evidence type="ECO:0000256" key="11">
    <source>
        <dbReference type="ARBA" id="ARBA00023277"/>
    </source>
</evidence>
<evidence type="ECO:0000256" key="15">
    <source>
        <dbReference type="ARBA" id="ARBA00048562"/>
    </source>
</evidence>
<proteinExistence type="inferred from homology"/>
<keyword evidence="11" id="KW-0119">Carbohydrate metabolism</keyword>
<dbReference type="PANTHER" id="PTHR11668">
    <property type="entry name" value="SERINE/THREONINE PROTEIN PHOSPHATASE"/>
    <property type="match status" value="1"/>
</dbReference>
<dbReference type="PANTHER" id="PTHR11668:SF472">
    <property type="entry name" value="SERINE_THREONINE-PROTEIN PHOSPHATASE PP1-BETA CATALYTIC SUBUNIT"/>
    <property type="match status" value="1"/>
</dbReference>
<keyword evidence="21" id="KW-1185">Reference proteome</keyword>
<evidence type="ECO:0000256" key="4">
    <source>
        <dbReference type="ARBA" id="ARBA00005333"/>
    </source>
</evidence>
<evidence type="ECO:0000256" key="16">
    <source>
        <dbReference type="ARBA" id="ARBA00049440"/>
    </source>
</evidence>
<dbReference type="SMART" id="SM00156">
    <property type="entry name" value="PP2Ac"/>
    <property type="match status" value="1"/>
</dbReference>
<dbReference type="GO" id="GO:0005654">
    <property type="term" value="C:nucleoplasm"/>
    <property type="evidence" value="ECO:0007669"/>
    <property type="project" value="UniProtKB-SubCell"/>
</dbReference>
<dbReference type="InterPro" id="IPR050341">
    <property type="entry name" value="PP1_catalytic_subunit"/>
</dbReference>
<feature type="region of interest" description="Disordered" evidence="18">
    <location>
        <begin position="1"/>
        <end position="45"/>
    </location>
</feature>
<name>A0AA40HL17_CNENI</name>
<evidence type="ECO:0000313" key="21">
    <source>
        <dbReference type="Proteomes" id="UP001177744"/>
    </source>
</evidence>
<reference evidence="20" key="1">
    <citation type="submission" date="2023-06" db="EMBL/GenBank/DDBJ databases">
        <title>Reference genome for the Northern bat (Eptesicus nilssonii), a most northern bat species.</title>
        <authorList>
            <person name="Laine V.N."/>
            <person name="Pulliainen A.T."/>
            <person name="Lilley T.M."/>
        </authorList>
    </citation>
    <scope>NUCLEOTIDE SEQUENCE</scope>
    <source>
        <strain evidence="20">BLF_Eptnil</strain>
        <tissue evidence="20">Kidney</tissue>
    </source>
</reference>
<accession>A0AA40HL17</accession>
<dbReference type="PRINTS" id="PR00114">
    <property type="entry name" value="STPHPHTASE"/>
</dbReference>
<keyword evidence="10" id="KW-0464">Manganese</keyword>
<evidence type="ECO:0000256" key="10">
    <source>
        <dbReference type="ARBA" id="ARBA00023211"/>
    </source>
</evidence>
<dbReference type="GO" id="GO:0005737">
    <property type="term" value="C:cytoplasm"/>
    <property type="evidence" value="ECO:0007669"/>
    <property type="project" value="TreeGrafter"/>
</dbReference>
<dbReference type="GO" id="GO:0051301">
    <property type="term" value="P:cell division"/>
    <property type="evidence" value="ECO:0007669"/>
    <property type="project" value="UniProtKB-KW"/>
</dbReference>
<evidence type="ECO:0000256" key="7">
    <source>
        <dbReference type="ARBA" id="ARBA00022723"/>
    </source>
</evidence>
<keyword evidence="9" id="KW-0904">Protein phosphatase</keyword>
<dbReference type="GO" id="GO:0050115">
    <property type="term" value="F:myosin-light-chain-phosphatase activity"/>
    <property type="evidence" value="ECO:0007669"/>
    <property type="project" value="UniProtKB-EC"/>
</dbReference>
<feature type="compositionally biased region" description="Low complexity" evidence="18">
    <location>
        <begin position="23"/>
        <end position="43"/>
    </location>
</feature>
<evidence type="ECO:0000256" key="3">
    <source>
        <dbReference type="ARBA" id="ARBA00004642"/>
    </source>
</evidence>
<evidence type="ECO:0000256" key="12">
    <source>
        <dbReference type="ARBA" id="ARBA00023306"/>
    </source>
</evidence>
<feature type="region of interest" description="Disordered" evidence="18">
    <location>
        <begin position="104"/>
        <end position="144"/>
    </location>
</feature>
<evidence type="ECO:0000256" key="9">
    <source>
        <dbReference type="ARBA" id="ARBA00022912"/>
    </source>
</evidence>
<dbReference type="InterPro" id="IPR004843">
    <property type="entry name" value="Calcineurin-like_PHP"/>
</dbReference>
<evidence type="ECO:0000256" key="6">
    <source>
        <dbReference type="ARBA" id="ARBA00022618"/>
    </source>
</evidence>
<evidence type="ECO:0000256" key="5">
    <source>
        <dbReference type="ARBA" id="ARBA00022600"/>
    </source>
</evidence>
<evidence type="ECO:0000256" key="18">
    <source>
        <dbReference type="SAM" id="MobiDB-lite"/>
    </source>
</evidence>
<comment type="catalytic activity">
    <reaction evidence="14 17">
        <text>O-phospho-L-threonyl-[protein] + H2O = L-threonyl-[protein] + phosphate</text>
        <dbReference type="Rhea" id="RHEA:47004"/>
        <dbReference type="Rhea" id="RHEA-COMP:11060"/>
        <dbReference type="Rhea" id="RHEA-COMP:11605"/>
        <dbReference type="ChEBI" id="CHEBI:15377"/>
        <dbReference type="ChEBI" id="CHEBI:30013"/>
        <dbReference type="ChEBI" id="CHEBI:43474"/>
        <dbReference type="ChEBI" id="CHEBI:61977"/>
        <dbReference type="EC" id="3.1.3.16"/>
    </reaction>
</comment>
<comment type="cofactor">
    <cofactor evidence="1">
        <name>Mn(2+)</name>
        <dbReference type="ChEBI" id="CHEBI:29035"/>
    </cofactor>
</comment>
<evidence type="ECO:0000313" key="20">
    <source>
        <dbReference type="EMBL" id="KAK1333189.1"/>
    </source>
</evidence>
<keyword evidence="5" id="KW-0321">Glycogen metabolism</keyword>
<dbReference type="CDD" id="cd07414">
    <property type="entry name" value="MPP_PP1_PPKL"/>
    <property type="match status" value="1"/>
</dbReference>
<dbReference type="InterPro" id="IPR006186">
    <property type="entry name" value="Ser/Thr-sp_prot-phosphatase"/>
</dbReference>
<dbReference type="EC" id="3.1.3.16" evidence="17"/>
<feature type="region of interest" description="Disordered" evidence="18">
    <location>
        <begin position="449"/>
        <end position="471"/>
    </location>
</feature>
<dbReference type="GO" id="GO:0042752">
    <property type="term" value="P:regulation of circadian rhythm"/>
    <property type="evidence" value="ECO:0007669"/>
    <property type="project" value="TreeGrafter"/>
</dbReference>
<organism evidence="20 21">
    <name type="scientific">Cnephaeus nilssonii</name>
    <name type="common">Northern bat</name>
    <name type="synonym">Eptesicus nilssonii</name>
    <dbReference type="NCBI Taxonomy" id="3371016"/>
    <lineage>
        <taxon>Eukaryota</taxon>
        <taxon>Metazoa</taxon>
        <taxon>Chordata</taxon>
        <taxon>Craniata</taxon>
        <taxon>Vertebrata</taxon>
        <taxon>Euteleostomi</taxon>
        <taxon>Mammalia</taxon>
        <taxon>Eutheria</taxon>
        <taxon>Laurasiatheria</taxon>
        <taxon>Chiroptera</taxon>
        <taxon>Yangochiroptera</taxon>
        <taxon>Vespertilionidae</taxon>
        <taxon>Cnephaeus</taxon>
    </lineage>
</organism>
<dbReference type="GO" id="GO:0005977">
    <property type="term" value="P:glycogen metabolic process"/>
    <property type="evidence" value="ECO:0007669"/>
    <property type="project" value="UniProtKB-KW"/>
</dbReference>
<dbReference type="PROSITE" id="PS00125">
    <property type="entry name" value="SER_THR_PHOSPHATASE"/>
    <property type="match status" value="1"/>
</dbReference>
<gene>
    <name evidence="20" type="ORF">QTO34_006726</name>
</gene>
<dbReference type="GO" id="GO:0046872">
    <property type="term" value="F:metal ion binding"/>
    <property type="evidence" value="ECO:0007669"/>
    <property type="project" value="UniProtKB-KW"/>
</dbReference>
<comment type="catalytic activity">
    <reaction evidence="13">
        <text>O-phospho-L-seryl-[protein] + H2O = L-seryl-[protein] + phosphate</text>
        <dbReference type="Rhea" id="RHEA:20629"/>
        <dbReference type="Rhea" id="RHEA-COMP:9863"/>
        <dbReference type="Rhea" id="RHEA-COMP:11604"/>
        <dbReference type="ChEBI" id="CHEBI:15377"/>
        <dbReference type="ChEBI" id="CHEBI:29999"/>
        <dbReference type="ChEBI" id="CHEBI:43474"/>
        <dbReference type="ChEBI" id="CHEBI:83421"/>
        <dbReference type="EC" id="3.1.3.16"/>
    </reaction>
</comment>
<evidence type="ECO:0000256" key="8">
    <source>
        <dbReference type="ARBA" id="ARBA00022801"/>
    </source>
</evidence>
<dbReference type="GO" id="GO:0032922">
    <property type="term" value="P:circadian regulation of gene expression"/>
    <property type="evidence" value="ECO:0007669"/>
    <property type="project" value="TreeGrafter"/>
</dbReference>
<dbReference type="InterPro" id="IPR031675">
    <property type="entry name" value="STPPase_N"/>
</dbReference>
<evidence type="ECO:0000259" key="19">
    <source>
        <dbReference type="PROSITE" id="PS00125"/>
    </source>
</evidence>
<keyword evidence="7" id="KW-0479">Metal-binding</keyword>
<comment type="subcellular location">
    <subcellularLocation>
        <location evidence="2">Nucleus</location>
        <location evidence="2">Nucleolus</location>
    </subcellularLocation>
    <subcellularLocation>
        <location evidence="3">Nucleus</location>
        <location evidence="3">Nucleoplasm</location>
    </subcellularLocation>
</comment>
<evidence type="ECO:0000256" key="1">
    <source>
        <dbReference type="ARBA" id="ARBA00001936"/>
    </source>
</evidence>
<dbReference type="Proteomes" id="UP001177744">
    <property type="component" value="Unassembled WGS sequence"/>
</dbReference>
<dbReference type="GO" id="GO:0004722">
    <property type="term" value="F:protein serine/threonine phosphatase activity"/>
    <property type="evidence" value="ECO:0007669"/>
    <property type="project" value="UniProtKB-EC"/>
</dbReference>
<evidence type="ECO:0000256" key="2">
    <source>
        <dbReference type="ARBA" id="ARBA00004604"/>
    </source>
</evidence>
<comment type="catalytic activity">
    <reaction evidence="15">
        <text>O-phospho-L-seryl-[myosin light chain] + H2O = L-seryl-[myosin light chain] + phosphate</text>
        <dbReference type="Rhea" id="RHEA:12849"/>
        <dbReference type="Rhea" id="RHEA-COMP:13684"/>
        <dbReference type="Rhea" id="RHEA-COMP:13685"/>
        <dbReference type="ChEBI" id="CHEBI:15377"/>
        <dbReference type="ChEBI" id="CHEBI:29999"/>
        <dbReference type="ChEBI" id="CHEBI:43474"/>
        <dbReference type="ChEBI" id="CHEBI:83421"/>
        <dbReference type="EC" id="3.1.3.53"/>
    </reaction>
</comment>
<dbReference type="InterPro" id="IPR029052">
    <property type="entry name" value="Metallo-depent_PP-like"/>
</dbReference>
<dbReference type="Pfam" id="PF16891">
    <property type="entry name" value="STPPase_N"/>
    <property type="match status" value="1"/>
</dbReference>
<evidence type="ECO:0000256" key="13">
    <source>
        <dbReference type="ARBA" id="ARBA00047761"/>
    </source>
</evidence>
<dbReference type="SUPFAM" id="SSF56300">
    <property type="entry name" value="Metallo-dependent phosphatases"/>
    <property type="match status" value="1"/>
</dbReference>
<evidence type="ECO:0000256" key="17">
    <source>
        <dbReference type="RuleBase" id="RU004273"/>
    </source>
</evidence>
<dbReference type="Pfam" id="PF00149">
    <property type="entry name" value="Metallophos"/>
    <property type="match status" value="1"/>
</dbReference>
<dbReference type="GO" id="GO:0005730">
    <property type="term" value="C:nucleolus"/>
    <property type="evidence" value="ECO:0007669"/>
    <property type="project" value="UniProtKB-SubCell"/>
</dbReference>
<comment type="caution">
    <text evidence="20">The sequence shown here is derived from an EMBL/GenBank/DDBJ whole genome shotgun (WGS) entry which is preliminary data.</text>
</comment>
<keyword evidence="8 17" id="KW-0378">Hydrolase</keyword>
<keyword evidence="6" id="KW-0132">Cell division</keyword>